<dbReference type="EMBL" id="SRPF01000001">
    <property type="protein sequence ID" value="TGN41736.1"/>
    <property type="molecule type" value="Genomic_DNA"/>
</dbReference>
<dbReference type="Gene3D" id="3.40.50.10610">
    <property type="entry name" value="ABC-type transport auxiliary lipoprotein component"/>
    <property type="match status" value="1"/>
</dbReference>
<dbReference type="SUPFAM" id="SSF159594">
    <property type="entry name" value="XCC0632-like"/>
    <property type="match status" value="1"/>
</dbReference>
<dbReference type="Proteomes" id="UP000298325">
    <property type="component" value="Unassembled WGS sequence"/>
</dbReference>
<sequence length="209" mass="22939">MKNPITGLLIALFLITLVSGCTLLPERTARNAFMLPAPQVAKSRNPAVPVTLRVLTPQAESPLDGTYILVSPREHIIQAYAGARWSNPTPVMVRDHWIEGLRQNGGLKAVVSESSEASSQLTLSSDLGRFRMHYPQGQAMVEIQLDAQLLESQSRRVLAVKRFQIELAIDDQPVESVIAGFGEASQALTEDMVSWLLSTSEEIYKGADQ</sequence>
<dbReference type="InterPro" id="IPR005586">
    <property type="entry name" value="ABC_trans_aux"/>
</dbReference>
<organism evidence="2 3">
    <name type="scientific">Marinobacter confluentis</name>
    <dbReference type="NCBI Taxonomy" id="1697557"/>
    <lineage>
        <taxon>Bacteria</taxon>
        <taxon>Pseudomonadati</taxon>
        <taxon>Pseudomonadota</taxon>
        <taxon>Gammaproteobacteria</taxon>
        <taxon>Pseudomonadales</taxon>
        <taxon>Marinobacteraceae</taxon>
        <taxon>Marinobacter</taxon>
    </lineage>
</organism>
<proteinExistence type="predicted"/>
<keyword evidence="3" id="KW-1185">Reference proteome</keyword>
<feature type="domain" description="ABC-type transport auxiliary lipoprotein component" evidence="1">
    <location>
        <begin position="34"/>
        <end position="192"/>
    </location>
</feature>
<gene>
    <name evidence="2" type="ORF">E5Q11_04215</name>
</gene>
<dbReference type="Pfam" id="PF03886">
    <property type="entry name" value="ABC_trans_aux"/>
    <property type="match status" value="1"/>
</dbReference>
<dbReference type="AlphaFoldDB" id="A0A4Z1CC36"/>
<reference evidence="2 3" key="1">
    <citation type="submission" date="2019-04" db="EMBL/GenBank/DDBJ databases">
        <authorList>
            <person name="Park S."/>
            <person name="Yoon J.-H."/>
        </authorList>
    </citation>
    <scope>NUCLEOTIDE SEQUENCE [LARGE SCALE GENOMIC DNA]</scope>
    <source>
        <strain evidence="2 3">HJM-18</strain>
    </source>
</reference>
<accession>A0A4Z1CC36</accession>
<evidence type="ECO:0000259" key="1">
    <source>
        <dbReference type="Pfam" id="PF03886"/>
    </source>
</evidence>
<dbReference type="RefSeq" id="WP_135802121.1">
    <property type="nucleotide sequence ID" value="NZ_SRPF01000001.1"/>
</dbReference>
<name>A0A4Z1CC36_9GAMM</name>
<evidence type="ECO:0000313" key="3">
    <source>
        <dbReference type="Proteomes" id="UP000298325"/>
    </source>
</evidence>
<protein>
    <recommendedName>
        <fullName evidence="1">ABC-type transport auxiliary lipoprotein component domain-containing protein</fullName>
    </recommendedName>
</protein>
<evidence type="ECO:0000313" key="2">
    <source>
        <dbReference type="EMBL" id="TGN41736.1"/>
    </source>
</evidence>
<dbReference type="PROSITE" id="PS51257">
    <property type="entry name" value="PROKAR_LIPOPROTEIN"/>
    <property type="match status" value="1"/>
</dbReference>
<comment type="caution">
    <text evidence="2">The sequence shown here is derived from an EMBL/GenBank/DDBJ whole genome shotgun (WGS) entry which is preliminary data.</text>
</comment>
<dbReference type="OrthoDB" id="5795476at2"/>